<keyword evidence="4" id="KW-1185">Reference proteome</keyword>
<sequence length="1013" mass="118745">MNKFEKSMDNLNKTKEIISISEVNVTLRRQIDELQNSYSSLQKKSNNKILELEKKIDIINDENFRLKRENERLGLAKMTATNEVVYLTHNFENKTDMTLIERLQTTEKEILKLKKQLSDKKTNETAQTENLSFISLRKENERLNKLIDQKELEIVSAETTINEQKLQLEKLSSQKVTIEPPTIKEIKVSKKIENNETNEFILDQTDVKNDLNNDLIDEQTFNKAISVFENVFMNESNDFSFINDQKSRLNSIISKIQLILTENNSPSPSDSLTSNEKNRNSVVNEDDFKIDIKDLSCKINSIINNTFIDESEDHDSSSSKISNHDDEVEEHILKKIRNVNSQLVSLKEELTKSKENENNILSQLKNALDFIRSFSNSKSFNLNEINERIKNIEEFLNNQNPPINIPSLFNQKGSIQSKLNSIYQFVSEDELKEQPFKELFTIFEIILTVNSLLFEKNEEITHFYNKVLLEKEKAEISKDVNRRNNEDRINYLLEKVSSLLKKEVISKSLEDNIEALCDQNEELKLQVHLLEANNKTLQETVDEIFSKDDKKRFQKKINELITKYDKLKFKYQRMKSKDSDLIQKLKIELNNVLEQLEKSEIIERELQEQKLKIEKLKNKKESIESLSQKLNESELDKNEIKLKLTSAEGQIQRLTLAEETATTQIVELNAKVQSLREKNQKLKQENETLQNQNRNEISNLRQRNQKLEKDYKKNIDEVKHENDDLVHQNEKFKLELSKIEEIKREWQTKIAKANYAEKSLASQLEECQKALKLYREKADSHQNNQKTSYFQELNEKKAELTKCRERFINCFQIENCDSKPLLEIINEFFHYYNPSQIKDYKDCCEVLSIQQNEKLSPIIHKLSCKLIDTRKSLKSKQIEINRLTFDLGSLSDSLQLFKAERKDHEQLKKWLNTLYVMMKRGVLPPNDFDQLKKEFEEAIINISKPDNLLNKIDIMRMEKRILVDERLSKLINLKNVPKLGSIRPVSLVLIFSRKVLQMSGNIQTPISSKGTSP</sequence>
<reference evidence="3" key="1">
    <citation type="submission" date="2016-10" db="EMBL/GenBank/DDBJ databases">
        <authorList>
            <person name="Benchimol M."/>
            <person name="Almeida L.G."/>
            <person name="Vasconcelos A.T."/>
            <person name="Perreira-Neves A."/>
            <person name="Rosa I.A."/>
            <person name="Tasca T."/>
            <person name="Bogo M.R."/>
            <person name="de Souza W."/>
        </authorList>
    </citation>
    <scope>NUCLEOTIDE SEQUENCE [LARGE SCALE GENOMIC DNA]</scope>
    <source>
        <strain evidence="3">K</strain>
    </source>
</reference>
<feature type="region of interest" description="Disordered" evidence="2">
    <location>
        <begin position="683"/>
        <end position="704"/>
    </location>
</feature>
<feature type="coiled-coil region" evidence="1">
    <location>
        <begin position="100"/>
        <end position="174"/>
    </location>
</feature>
<organism evidence="3 4">
    <name type="scientific">Tritrichomonas foetus</name>
    <dbReference type="NCBI Taxonomy" id="1144522"/>
    <lineage>
        <taxon>Eukaryota</taxon>
        <taxon>Metamonada</taxon>
        <taxon>Parabasalia</taxon>
        <taxon>Tritrichomonadida</taxon>
        <taxon>Tritrichomonadidae</taxon>
        <taxon>Tritrichomonas</taxon>
    </lineage>
</organism>
<dbReference type="AlphaFoldDB" id="A0A1J4JR83"/>
<dbReference type="GeneID" id="94842653"/>
<dbReference type="EMBL" id="MLAK01000901">
    <property type="protein sequence ID" value="OHT01671.1"/>
    <property type="molecule type" value="Genomic_DNA"/>
</dbReference>
<dbReference type="RefSeq" id="XP_068354807.1">
    <property type="nucleotide sequence ID" value="XM_068507949.1"/>
</dbReference>
<feature type="coiled-coil region" evidence="1">
    <location>
        <begin position="24"/>
        <end position="69"/>
    </location>
</feature>
<comment type="caution">
    <text evidence="3">The sequence shown here is derived from an EMBL/GenBank/DDBJ whole genome shotgun (WGS) entry which is preliminary data.</text>
</comment>
<evidence type="ECO:0000313" key="4">
    <source>
        <dbReference type="Proteomes" id="UP000179807"/>
    </source>
</evidence>
<proteinExistence type="predicted"/>
<gene>
    <name evidence="3" type="ORF">TRFO_31458</name>
</gene>
<dbReference type="VEuPathDB" id="TrichDB:TRFO_31458"/>
<feature type="coiled-coil region" evidence="1">
    <location>
        <begin position="336"/>
        <end position="367"/>
    </location>
</feature>
<accession>A0A1J4JR83</accession>
<evidence type="ECO:0000256" key="2">
    <source>
        <dbReference type="SAM" id="MobiDB-lite"/>
    </source>
</evidence>
<protein>
    <submittedName>
        <fullName evidence="3">Uncharacterized protein</fullName>
    </submittedName>
</protein>
<evidence type="ECO:0000256" key="1">
    <source>
        <dbReference type="SAM" id="Coils"/>
    </source>
</evidence>
<evidence type="ECO:0000313" key="3">
    <source>
        <dbReference type="EMBL" id="OHT01671.1"/>
    </source>
</evidence>
<feature type="compositionally biased region" description="Polar residues" evidence="2">
    <location>
        <begin position="687"/>
        <end position="702"/>
    </location>
</feature>
<dbReference type="Proteomes" id="UP000179807">
    <property type="component" value="Unassembled WGS sequence"/>
</dbReference>
<name>A0A1J4JR83_9EUKA</name>
<keyword evidence="1" id="KW-0175">Coiled coil</keyword>